<reference evidence="2 3" key="1">
    <citation type="submission" date="2024-09" db="EMBL/GenBank/DDBJ databases">
        <title>A chromosome-level genome assembly of Gray's grenadier anchovy, Coilia grayii.</title>
        <authorList>
            <person name="Fu Z."/>
        </authorList>
    </citation>
    <scope>NUCLEOTIDE SEQUENCE [LARGE SCALE GENOMIC DNA]</scope>
    <source>
        <strain evidence="2">G4</strain>
        <tissue evidence="2">Muscle</tissue>
    </source>
</reference>
<keyword evidence="1" id="KW-1133">Transmembrane helix</keyword>
<accession>A0ABD1JXS9</accession>
<comment type="caution">
    <text evidence="2">The sequence shown here is derived from an EMBL/GenBank/DDBJ whole genome shotgun (WGS) entry which is preliminary data.</text>
</comment>
<keyword evidence="1" id="KW-0812">Transmembrane</keyword>
<dbReference type="PANTHER" id="PTHR43841">
    <property type="entry name" value="3-HYDROXYACYL-THIOESTER DEHYDRATASE HTDX-RELATED"/>
    <property type="match status" value="1"/>
</dbReference>
<evidence type="ECO:0000313" key="3">
    <source>
        <dbReference type="Proteomes" id="UP001591681"/>
    </source>
</evidence>
<sequence length="347" mass="39559">MDYCTKLLSLAVPAYGFYTICISLYETYRRKKCVVFESRRALPCYLYLYVKYKIQAFRKRRGQLYPGSEKTVNPTFTILNCRLKVNELRWYCWAAGYGWNYPDSVFRDIPLCFCHVLCGRLLAMVTSSNDFRLSPQGLLPVQETIRKRQPIDELKKGCFRLEAGVTEYRPVDSGVEVDICFKALRADQPVWESVVTLLSPRHCPMSLVRHCPTGVDGATEIKPLEIRVPLLTGLKSAWAFSDVSLKNLLVLPPRLGIVGHSSTHGLWMVSRCLAEIEKHKGADELRAPLCVSVQFRQPLVLPGRAVIRFWKARDEACLQPSNVCRFQLQDDSTGTCHIMGELVRESD</sequence>
<keyword evidence="3" id="KW-1185">Reference proteome</keyword>
<dbReference type="AlphaFoldDB" id="A0ABD1JXS9"/>
<dbReference type="Proteomes" id="UP001591681">
    <property type="component" value="Unassembled WGS sequence"/>
</dbReference>
<organism evidence="2 3">
    <name type="scientific">Coilia grayii</name>
    <name type="common">Gray's grenadier anchovy</name>
    <dbReference type="NCBI Taxonomy" id="363190"/>
    <lineage>
        <taxon>Eukaryota</taxon>
        <taxon>Metazoa</taxon>
        <taxon>Chordata</taxon>
        <taxon>Craniata</taxon>
        <taxon>Vertebrata</taxon>
        <taxon>Euteleostomi</taxon>
        <taxon>Actinopterygii</taxon>
        <taxon>Neopterygii</taxon>
        <taxon>Teleostei</taxon>
        <taxon>Clupei</taxon>
        <taxon>Clupeiformes</taxon>
        <taxon>Clupeoidei</taxon>
        <taxon>Engraulidae</taxon>
        <taxon>Coilinae</taxon>
        <taxon>Coilia</taxon>
    </lineage>
</organism>
<evidence type="ECO:0000313" key="2">
    <source>
        <dbReference type="EMBL" id="KAL2091691.1"/>
    </source>
</evidence>
<keyword evidence="1" id="KW-0472">Membrane</keyword>
<dbReference type="PANTHER" id="PTHR43841:SF3">
    <property type="entry name" value="(3R)-HYDROXYACYL-ACP DEHYDRATASE SUBUNIT HADB"/>
    <property type="match status" value="1"/>
</dbReference>
<protein>
    <submittedName>
        <fullName evidence="2">Uncharacterized protein</fullName>
    </submittedName>
</protein>
<evidence type="ECO:0000256" key="1">
    <source>
        <dbReference type="SAM" id="Phobius"/>
    </source>
</evidence>
<proteinExistence type="predicted"/>
<name>A0ABD1JXS9_9TELE</name>
<feature type="transmembrane region" description="Helical" evidence="1">
    <location>
        <begin position="7"/>
        <end position="25"/>
    </location>
</feature>
<dbReference type="Gene3D" id="3.10.129.10">
    <property type="entry name" value="Hotdog Thioesterase"/>
    <property type="match status" value="2"/>
</dbReference>
<gene>
    <name evidence="2" type="ORF">ACEWY4_011489</name>
</gene>
<dbReference type="EMBL" id="JBHFQA010000010">
    <property type="protein sequence ID" value="KAL2091691.1"/>
    <property type="molecule type" value="Genomic_DNA"/>
</dbReference>